<sequence length="140" mass="15216">RIKKLHCNTVDFCGDKGMCVVHEDLPSTPLCKCLIGYVLNDKQMCVASNIPCTDDKDCSSKAKCDHGLCVCQGNRVGNGRECRDAKPCTGKHNCLGSSKCLVDPVMPKEKLCKCPPNQVHQVASNKECVGPVHMEVGDPR</sequence>
<dbReference type="EMBL" id="CALNXJ010000003">
    <property type="protein sequence ID" value="CAH3036017.1"/>
    <property type="molecule type" value="Genomic_DNA"/>
</dbReference>
<proteinExistence type="predicted"/>
<protein>
    <recommendedName>
        <fullName evidence="1">EGF-like domain-containing protein</fullName>
    </recommendedName>
</protein>
<keyword evidence="3" id="KW-1185">Reference proteome</keyword>
<accession>A0AAU9VU50</accession>
<feature type="non-terminal residue" evidence="2">
    <location>
        <position position="1"/>
    </location>
</feature>
<comment type="caution">
    <text evidence="2">The sequence shown here is derived from an EMBL/GenBank/DDBJ whole genome shotgun (WGS) entry which is preliminary data.</text>
</comment>
<dbReference type="AlphaFoldDB" id="A0AAU9VU50"/>
<dbReference type="Proteomes" id="UP001159428">
    <property type="component" value="Unassembled WGS sequence"/>
</dbReference>
<gene>
    <name evidence="2" type="ORF">PMEA_00016604</name>
</gene>
<organism evidence="2 3">
    <name type="scientific">Pocillopora meandrina</name>
    <dbReference type="NCBI Taxonomy" id="46732"/>
    <lineage>
        <taxon>Eukaryota</taxon>
        <taxon>Metazoa</taxon>
        <taxon>Cnidaria</taxon>
        <taxon>Anthozoa</taxon>
        <taxon>Hexacorallia</taxon>
        <taxon>Scleractinia</taxon>
        <taxon>Astrocoeniina</taxon>
        <taxon>Pocilloporidae</taxon>
        <taxon>Pocillopora</taxon>
    </lineage>
</organism>
<reference evidence="2 3" key="1">
    <citation type="submission" date="2022-05" db="EMBL/GenBank/DDBJ databases">
        <authorList>
            <consortium name="Genoscope - CEA"/>
            <person name="William W."/>
        </authorList>
    </citation>
    <scope>NUCLEOTIDE SEQUENCE [LARGE SCALE GENOMIC DNA]</scope>
</reference>
<dbReference type="InterPro" id="IPR000742">
    <property type="entry name" value="EGF"/>
</dbReference>
<evidence type="ECO:0000313" key="3">
    <source>
        <dbReference type="Proteomes" id="UP001159428"/>
    </source>
</evidence>
<feature type="domain" description="EGF-like" evidence="1">
    <location>
        <begin position="31"/>
        <end position="45"/>
    </location>
</feature>
<evidence type="ECO:0000259" key="1">
    <source>
        <dbReference type="PROSITE" id="PS01186"/>
    </source>
</evidence>
<dbReference type="PROSITE" id="PS01186">
    <property type="entry name" value="EGF_2"/>
    <property type="match status" value="1"/>
</dbReference>
<name>A0AAU9VU50_9CNID</name>
<evidence type="ECO:0000313" key="2">
    <source>
        <dbReference type="EMBL" id="CAH3036017.1"/>
    </source>
</evidence>